<proteinExistence type="predicted"/>
<evidence type="ECO:0000313" key="1">
    <source>
        <dbReference type="EMBL" id="AJW29921.1"/>
    </source>
</evidence>
<geneLocation type="plasmid" evidence="1">
    <name>pLM19O1</name>
</geneLocation>
<reference evidence="1" key="1">
    <citation type="submission" date="2014-09" db="EMBL/GenBank/DDBJ databases">
        <title>The mobilome of the heavy metals and metalloids hypertolerant bacteria from the Lubin copper mine (Poland).</title>
        <authorList>
            <person name="Dziewit L."/>
            <person name="Bartosik D."/>
        </authorList>
    </citation>
    <scope>NUCLEOTIDE SEQUENCE</scope>
    <source>
        <plasmid evidence="1">pLM19O1</plasmid>
    </source>
</reference>
<accession>A0A0D5A162</accession>
<organism evidence="1">
    <name type="scientific">Ochrobactrum sp. LM19</name>
    <dbReference type="NCBI Taxonomy" id="1449781"/>
    <lineage>
        <taxon>Bacteria</taxon>
        <taxon>Pseudomonadati</taxon>
        <taxon>Pseudomonadota</taxon>
        <taxon>Alphaproteobacteria</taxon>
        <taxon>Hyphomicrobiales</taxon>
        <taxon>Brucellaceae</taxon>
        <taxon>Brucella/Ochrobactrum group</taxon>
        <taxon>Ochrobactrum</taxon>
    </lineage>
</organism>
<dbReference type="EMBL" id="KM659091">
    <property type="protein sequence ID" value="AJW29921.1"/>
    <property type="molecule type" value="Genomic_DNA"/>
</dbReference>
<dbReference type="AlphaFoldDB" id="A0A0D5A162"/>
<protein>
    <submittedName>
        <fullName evidence="1">Transposase</fullName>
    </submittedName>
</protein>
<sequence>MGRKVSKSQILMDIYETARTSIGLPLPLDAPAIRMFRMVVAEASSLIRQRNETFSHASGSRLVRRCDLTSVMQREDADEQRNFVCQAYFLLHLGRCPSAIRLALEVC</sequence>
<name>A0A0D5A162_9HYPH</name>
<gene>
    <name evidence="1" type="ORF">pLM19O1_p51</name>
</gene>
<keyword evidence="1" id="KW-0614">Plasmid</keyword>